<name>A0A0A2KBW8_PENIT</name>
<dbReference type="AlphaFoldDB" id="A0A0A2KBW8"/>
<accession>A0A0A2KBW8</accession>
<reference evidence="1 2" key="1">
    <citation type="journal article" date="2015" name="Mol. Plant Microbe Interact.">
        <title>Genome, transcriptome, and functional analyses of Penicillium expansum provide new insights into secondary metabolism and pathogenicity.</title>
        <authorList>
            <person name="Ballester A.R."/>
            <person name="Marcet-Houben M."/>
            <person name="Levin E."/>
            <person name="Sela N."/>
            <person name="Selma-Lazaro C."/>
            <person name="Carmona L."/>
            <person name="Wisniewski M."/>
            <person name="Droby S."/>
            <person name="Gonzalez-Candelas L."/>
            <person name="Gabaldon T."/>
        </authorList>
    </citation>
    <scope>NUCLEOTIDE SEQUENCE [LARGE SCALE GENOMIC DNA]</scope>
    <source>
        <strain evidence="1 2">PHI-1</strain>
    </source>
</reference>
<sequence>MESVSKPTSSVIGIEKERMRFSIQRPSPFHARSKGEWRHPCMQLIIWGILKNKLRFRSR</sequence>
<keyword evidence="2" id="KW-1185">Reference proteome</keyword>
<evidence type="ECO:0000313" key="1">
    <source>
        <dbReference type="EMBL" id="KGO65294.1"/>
    </source>
</evidence>
<evidence type="ECO:0000313" key="2">
    <source>
        <dbReference type="Proteomes" id="UP000030104"/>
    </source>
</evidence>
<organism evidence="1 2">
    <name type="scientific">Penicillium italicum</name>
    <name type="common">Blue mold</name>
    <dbReference type="NCBI Taxonomy" id="40296"/>
    <lineage>
        <taxon>Eukaryota</taxon>
        <taxon>Fungi</taxon>
        <taxon>Dikarya</taxon>
        <taxon>Ascomycota</taxon>
        <taxon>Pezizomycotina</taxon>
        <taxon>Eurotiomycetes</taxon>
        <taxon>Eurotiomycetidae</taxon>
        <taxon>Eurotiales</taxon>
        <taxon>Aspergillaceae</taxon>
        <taxon>Penicillium</taxon>
    </lineage>
</organism>
<dbReference type="Proteomes" id="UP000030104">
    <property type="component" value="Unassembled WGS sequence"/>
</dbReference>
<dbReference type="EMBL" id="JQGA01001510">
    <property type="protein sequence ID" value="KGO65294.1"/>
    <property type="molecule type" value="Genomic_DNA"/>
</dbReference>
<dbReference type="HOGENOM" id="CLU_2961556_0_0_1"/>
<proteinExistence type="predicted"/>
<gene>
    <name evidence="1" type="ORF">PITC_015620</name>
</gene>
<protein>
    <submittedName>
        <fullName evidence="1">Uncharacterized protein</fullName>
    </submittedName>
</protein>
<comment type="caution">
    <text evidence="1">The sequence shown here is derived from an EMBL/GenBank/DDBJ whole genome shotgun (WGS) entry which is preliminary data.</text>
</comment>